<evidence type="ECO:0000256" key="1">
    <source>
        <dbReference type="SAM" id="Phobius"/>
    </source>
</evidence>
<sequence>MANCRVQIAKRLHKMFFFKSGIFNICTVLKVFAIRTIVSKVLNNSTLKPYTFPKYMLFIDSLTN</sequence>
<gene>
    <name evidence="2" type="ORF">GCM10009430_17950</name>
</gene>
<feature type="transmembrane region" description="Helical" evidence="1">
    <location>
        <begin position="21"/>
        <end position="38"/>
    </location>
</feature>
<keyword evidence="1" id="KW-1133">Transmembrane helix</keyword>
<organism evidence="2 3">
    <name type="scientific">Aquimarina litoralis</name>
    <dbReference type="NCBI Taxonomy" id="584605"/>
    <lineage>
        <taxon>Bacteria</taxon>
        <taxon>Pseudomonadati</taxon>
        <taxon>Bacteroidota</taxon>
        <taxon>Flavobacteriia</taxon>
        <taxon>Flavobacteriales</taxon>
        <taxon>Flavobacteriaceae</taxon>
        <taxon>Aquimarina</taxon>
    </lineage>
</organism>
<dbReference type="EMBL" id="BAAAGE010000002">
    <property type="protein sequence ID" value="GAA0719186.1"/>
    <property type="molecule type" value="Genomic_DNA"/>
</dbReference>
<accession>A0ABN1IQ99</accession>
<keyword evidence="1" id="KW-0812">Transmembrane</keyword>
<reference evidence="2 3" key="1">
    <citation type="journal article" date="2019" name="Int. J. Syst. Evol. Microbiol.">
        <title>The Global Catalogue of Microorganisms (GCM) 10K type strain sequencing project: providing services to taxonomists for standard genome sequencing and annotation.</title>
        <authorList>
            <consortium name="The Broad Institute Genomics Platform"/>
            <consortium name="The Broad Institute Genome Sequencing Center for Infectious Disease"/>
            <person name="Wu L."/>
            <person name="Ma J."/>
        </authorList>
    </citation>
    <scope>NUCLEOTIDE SEQUENCE [LARGE SCALE GENOMIC DNA]</scope>
    <source>
        <strain evidence="2 3">JCM 15974</strain>
    </source>
</reference>
<evidence type="ECO:0000313" key="3">
    <source>
        <dbReference type="Proteomes" id="UP001501758"/>
    </source>
</evidence>
<keyword evidence="3" id="KW-1185">Reference proteome</keyword>
<comment type="caution">
    <text evidence="2">The sequence shown here is derived from an EMBL/GenBank/DDBJ whole genome shotgun (WGS) entry which is preliminary data.</text>
</comment>
<protein>
    <submittedName>
        <fullName evidence="2">Uncharacterized protein</fullName>
    </submittedName>
</protein>
<dbReference type="Proteomes" id="UP001501758">
    <property type="component" value="Unassembled WGS sequence"/>
</dbReference>
<evidence type="ECO:0000313" key="2">
    <source>
        <dbReference type="EMBL" id="GAA0719186.1"/>
    </source>
</evidence>
<proteinExistence type="predicted"/>
<keyword evidence="1" id="KW-0472">Membrane</keyword>
<name>A0ABN1IQ99_9FLAO</name>